<dbReference type="InterPro" id="IPR029033">
    <property type="entry name" value="His_PPase_superfam"/>
</dbReference>
<reference evidence="1 2" key="1">
    <citation type="submission" date="2017-11" db="EMBL/GenBank/DDBJ databases">
        <authorList>
            <person name="Han C.G."/>
        </authorList>
    </citation>
    <scope>NUCLEOTIDE SEQUENCE [LARGE SCALE GENOMIC DNA]</scope>
    <source>
        <strain evidence="1 2">A11</strain>
    </source>
</reference>
<dbReference type="Gene3D" id="3.40.50.1240">
    <property type="entry name" value="Phosphoglycerate mutase-like"/>
    <property type="match status" value="1"/>
</dbReference>
<gene>
    <name evidence="1" type="ORF">CWN50_31830</name>
</gene>
<dbReference type="AlphaFoldDB" id="A0A2J4PLQ1"/>
<evidence type="ECO:0000313" key="2">
    <source>
        <dbReference type="Proteomes" id="UP000234505"/>
    </source>
</evidence>
<proteinExistence type="predicted"/>
<dbReference type="Pfam" id="PF00300">
    <property type="entry name" value="His_Phos_1"/>
    <property type="match status" value="1"/>
</dbReference>
<dbReference type="Proteomes" id="UP000234505">
    <property type="component" value="Unassembled WGS sequence"/>
</dbReference>
<organism evidence="1 2">
    <name type="scientific">Klebsiella michiganensis</name>
    <dbReference type="NCBI Taxonomy" id="1134687"/>
    <lineage>
        <taxon>Bacteria</taxon>
        <taxon>Pseudomonadati</taxon>
        <taxon>Pseudomonadota</taxon>
        <taxon>Gammaproteobacteria</taxon>
        <taxon>Enterobacterales</taxon>
        <taxon>Enterobacteriaceae</taxon>
        <taxon>Klebsiella/Raoultella group</taxon>
        <taxon>Klebsiella</taxon>
    </lineage>
</organism>
<name>A0A2J4PLQ1_9ENTR</name>
<comment type="caution">
    <text evidence="1">The sequence shown here is derived from an EMBL/GenBank/DDBJ whole genome shotgun (WGS) entry which is preliminary data.</text>
</comment>
<accession>A0A2J4PLQ1</accession>
<dbReference type="SUPFAM" id="SSF53254">
    <property type="entry name" value="Phosphoglycerate mutase-like"/>
    <property type="match status" value="1"/>
</dbReference>
<dbReference type="RefSeq" id="WP_049076631.1">
    <property type="nucleotide sequence ID" value="NZ_CABGKN010000001.1"/>
</dbReference>
<evidence type="ECO:0000313" key="1">
    <source>
        <dbReference type="EMBL" id="PLL19749.1"/>
    </source>
</evidence>
<sequence length="189" mass="20722">MRASLTLICQGETAASRGSHFPCDDPLEAREWQRARQLQSSVARYHRVWFAPDAAARQTAAALSLQGTAVTELAEPDYGIWAGRTVREVMMQDAEAFQAWLEGAAPPGGESRAQLLARCGSWLAKHVDIRGRHCAIAPAAAIRATIVDVLGAPLHSFARIDIHPLSIIELRSDGRRWHLCLLKGHINSE</sequence>
<dbReference type="EMBL" id="PIDS01001762">
    <property type="protein sequence ID" value="PLL19749.1"/>
    <property type="molecule type" value="Genomic_DNA"/>
</dbReference>
<dbReference type="InterPro" id="IPR013078">
    <property type="entry name" value="His_Pase_superF_clade-1"/>
</dbReference>
<reference evidence="1 2" key="2">
    <citation type="submission" date="2018-01" db="EMBL/GenBank/DDBJ databases">
        <title>Genomic study of Klebsiella pneumoniae.</title>
        <authorList>
            <person name="Yang Y."/>
            <person name="Bicalho R."/>
        </authorList>
    </citation>
    <scope>NUCLEOTIDE SEQUENCE [LARGE SCALE GENOMIC DNA]</scope>
    <source>
        <strain evidence="1 2">A11</strain>
    </source>
</reference>
<protein>
    <submittedName>
        <fullName evidence="1">Phosphoglycerate mutase</fullName>
    </submittedName>
</protein>